<dbReference type="PANTHER" id="PTHR43685:SF2">
    <property type="entry name" value="GLYCOSYLTRANSFERASE 2-LIKE DOMAIN-CONTAINING PROTEIN"/>
    <property type="match status" value="1"/>
</dbReference>
<dbReference type="GO" id="GO:0016740">
    <property type="term" value="F:transferase activity"/>
    <property type="evidence" value="ECO:0007669"/>
    <property type="project" value="UniProtKB-KW"/>
</dbReference>
<evidence type="ECO:0000313" key="3">
    <source>
        <dbReference type="Proteomes" id="UP000198379"/>
    </source>
</evidence>
<dbReference type="EMBL" id="FZNY01000006">
    <property type="protein sequence ID" value="SNS10079.1"/>
    <property type="molecule type" value="Genomic_DNA"/>
</dbReference>
<dbReference type="PANTHER" id="PTHR43685">
    <property type="entry name" value="GLYCOSYLTRANSFERASE"/>
    <property type="match status" value="1"/>
</dbReference>
<dbReference type="Gene3D" id="3.90.550.10">
    <property type="entry name" value="Spore Coat Polysaccharide Biosynthesis Protein SpsA, Chain A"/>
    <property type="match status" value="1"/>
</dbReference>
<dbReference type="Pfam" id="PF00535">
    <property type="entry name" value="Glycos_transf_2"/>
    <property type="match status" value="1"/>
</dbReference>
<accession>A0A239BR18</accession>
<proteinExistence type="predicted"/>
<dbReference type="RefSeq" id="WP_089372954.1">
    <property type="nucleotide sequence ID" value="NZ_BMEP01000005.1"/>
</dbReference>
<dbReference type="SUPFAM" id="SSF53448">
    <property type="entry name" value="Nucleotide-diphospho-sugar transferases"/>
    <property type="match status" value="1"/>
</dbReference>
<dbReference type="OrthoDB" id="597270at2"/>
<dbReference type="InterPro" id="IPR050834">
    <property type="entry name" value="Glycosyltransf_2"/>
</dbReference>
<organism evidence="2 3">
    <name type="scientific">Dokdonia pacifica</name>
    <dbReference type="NCBI Taxonomy" id="1627892"/>
    <lineage>
        <taxon>Bacteria</taxon>
        <taxon>Pseudomonadati</taxon>
        <taxon>Bacteroidota</taxon>
        <taxon>Flavobacteriia</taxon>
        <taxon>Flavobacteriales</taxon>
        <taxon>Flavobacteriaceae</taxon>
        <taxon>Dokdonia</taxon>
    </lineage>
</organism>
<keyword evidence="3" id="KW-1185">Reference proteome</keyword>
<protein>
    <submittedName>
        <fullName evidence="2">Glycosyl transferase family 2</fullName>
    </submittedName>
</protein>
<dbReference type="AlphaFoldDB" id="A0A239BR18"/>
<gene>
    <name evidence="2" type="ORF">SAMN06265376_106359</name>
</gene>
<keyword evidence="2" id="KW-0808">Transferase</keyword>
<dbReference type="InterPro" id="IPR029044">
    <property type="entry name" value="Nucleotide-diphossugar_trans"/>
</dbReference>
<name>A0A239BR18_9FLAO</name>
<dbReference type="InterPro" id="IPR001173">
    <property type="entry name" value="Glyco_trans_2-like"/>
</dbReference>
<sequence length="317" mass="37077">MKNLVSIIIPTYNRASFLEETIVSIQNQTYTNWECIIVDDGSTDTSMALLTKIAEEDTRIKVLQRPAHLKKGGNTCRNIGLDHAQGTYIQFFDSDDLMKKDMLQEKVSLLQSDDFDYVISKTESFQHPDPLDIIDKQDHYYTFDTCAISHENYVTQKINWLTPDFMGVSTLFESLRFNNKLPSGQEYNLFSKLTLQSKRGIVLDRFTTLRRMHDTSIRAMLNKDKDRLKRDRALLYKETYNELKKKNAPSESLKFLLKSLCKLYLNDKPSFKNMLFIQKELSYLYSFKVASHYVLYQISAVFFNKGYQFKKRILSSL</sequence>
<evidence type="ECO:0000259" key="1">
    <source>
        <dbReference type="Pfam" id="PF00535"/>
    </source>
</evidence>
<reference evidence="2 3" key="1">
    <citation type="submission" date="2017-06" db="EMBL/GenBank/DDBJ databases">
        <authorList>
            <person name="Kim H.J."/>
            <person name="Triplett B.A."/>
        </authorList>
    </citation>
    <scope>NUCLEOTIDE SEQUENCE [LARGE SCALE GENOMIC DNA]</scope>
    <source>
        <strain evidence="2 3">DSM 25597</strain>
    </source>
</reference>
<evidence type="ECO:0000313" key="2">
    <source>
        <dbReference type="EMBL" id="SNS10079.1"/>
    </source>
</evidence>
<feature type="domain" description="Glycosyltransferase 2-like" evidence="1">
    <location>
        <begin position="6"/>
        <end position="129"/>
    </location>
</feature>
<dbReference type="Proteomes" id="UP000198379">
    <property type="component" value="Unassembled WGS sequence"/>
</dbReference>
<dbReference type="CDD" id="cd00761">
    <property type="entry name" value="Glyco_tranf_GTA_type"/>
    <property type="match status" value="1"/>
</dbReference>